<accession>A0A0C3NAS2</accession>
<gene>
    <name evidence="2" type="ORF">PHLGIDRAFT_123212</name>
</gene>
<evidence type="ECO:0000256" key="1">
    <source>
        <dbReference type="SAM" id="MobiDB-lite"/>
    </source>
</evidence>
<feature type="compositionally biased region" description="Basic and acidic residues" evidence="1">
    <location>
        <begin position="795"/>
        <end position="804"/>
    </location>
</feature>
<feature type="compositionally biased region" description="Low complexity" evidence="1">
    <location>
        <begin position="505"/>
        <end position="515"/>
    </location>
</feature>
<feature type="region of interest" description="Disordered" evidence="1">
    <location>
        <begin position="266"/>
        <end position="327"/>
    </location>
</feature>
<feature type="region of interest" description="Disordered" evidence="1">
    <location>
        <begin position="503"/>
        <end position="530"/>
    </location>
</feature>
<evidence type="ECO:0000313" key="2">
    <source>
        <dbReference type="EMBL" id="KIP01599.1"/>
    </source>
</evidence>
<dbReference type="STRING" id="745531.A0A0C3NAS2"/>
<reference evidence="2 3" key="1">
    <citation type="journal article" date="2014" name="PLoS Genet.">
        <title>Analysis of the Phlebiopsis gigantea genome, transcriptome and secretome provides insight into its pioneer colonization strategies of wood.</title>
        <authorList>
            <person name="Hori C."/>
            <person name="Ishida T."/>
            <person name="Igarashi K."/>
            <person name="Samejima M."/>
            <person name="Suzuki H."/>
            <person name="Master E."/>
            <person name="Ferreira P."/>
            <person name="Ruiz-Duenas F.J."/>
            <person name="Held B."/>
            <person name="Canessa P."/>
            <person name="Larrondo L.F."/>
            <person name="Schmoll M."/>
            <person name="Druzhinina I.S."/>
            <person name="Kubicek C.P."/>
            <person name="Gaskell J.A."/>
            <person name="Kersten P."/>
            <person name="St John F."/>
            <person name="Glasner J."/>
            <person name="Sabat G."/>
            <person name="Splinter BonDurant S."/>
            <person name="Syed K."/>
            <person name="Yadav J."/>
            <person name="Mgbeahuruike A.C."/>
            <person name="Kovalchuk A."/>
            <person name="Asiegbu F.O."/>
            <person name="Lackner G."/>
            <person name="Hoffmeister D."/>
            <person name="Rencoret J."/>
            <person name="Gutierrez A."/>
            <person name="Sun H."/>
            <person name="Lindquist E."/>
            <person name="Barry K."/>
            <person name="Riley R."/>
            <person name="Grigoriev I.V."/>
            <person name="Henrissat B."/>
            <person name="Kues U."/>
            <person name="Berka R.M."/>
            <person name="Martinez A.T."/>
            <person name="Covert S.F."/>
            <person name="Blanchette R.A."/>
            <person name="Cullen D."/>
        </authorList>
    </citation>
    <scope>NUCLEOTIDE SEQUENCE [LARGE SCALE GENOMIC DNA]</scope>
    <source>
        <strain evidence="2 3">11061_1 CR5-6</strain>
    </source>
</reference>
<feature type="compositionally biased region" description="Polar residues" evidence="1">
    <location>
        <begin position="676"/>
        <end position="703"/>
    </location>
</feature>
<feature type="region of interest" description="Disordered" evidence="1">
    <location>
        <begin position="638"/>
        <end position="875"/>
    </location>
</feature>
<dbReference type="EMBL" id="KN840762">
    <property type="protein sequence ID" value="KIP01599.1"/>
    <property type="molecule type" value="Genomic_DNA"/>
</dbReference>
<feature type="compositionally biased region" description="Low complexity" evidence="1">
    <location>
        <begin position="19"/>
        <end position="28"/>
    </location>
</feature>
<dbReference type="AlphaFoldDB" id="A0A0C3NAS2"/>
<dbReference type="Proteomes" id="UP000053257">
    <property type="component" value="Unassembled WGS sequence"/>
</dbReference>
<dbReference type="HOGENOM" id="CLU_016019_0_0_1"/>
<name>A0A0C3NAS2_PHLG1</name>
<organism evidence="2 3">
    <name type="scientific">Phlebiopsis gigantea (strain 11061_1 CR5-6)</name>
    <name type="common">White-rot fungus</name>
    <name type="synonym">Peniophora gigantea</name>
    <dbReference type="NCBI Taxonomy" id="745531"/>
    <lineage>
        <taxon>Eukaryota</taxon>
        <taxon>Fungi</taxon>
        <taxon>Dikarya</taxon>
        <taxon>Basidiomycota</taxon>
        <taxon>Agaricomycotina</taxon>
        <taxon>Agaricomycetes</taxon>
        <taxon>Polyporales</taxon>
        <taxon>Phanerochaetaceae</taxon>
        <taxon>Phlebiopsis</taxon>
    </lineage>
</organism>
<proteinExistence type="predicted"/>
<feature type="region of interest" description="Disordered" evidence="1">
    <location>
        <begin position="1"/>
        <end position="42"/>
    </location>
</feature>
<sequence length="875" mass="94074">MSEENQLSHHRGHPDDPHSQQSSPVSVSKADADDPLDFQGTTNVSVSSVSSLLIHTRPPTPASVDSGDESVEGDNIVPATIHTVTRTLKRPQIVYLRPAVLGAQTLKVPSARIVSLPETVSKYSAKQETSRRVVSMPRSGPMRLNTYSAQFNAEESPARGRVRSITTDLPHTPSPPSSPDSVVFIANRSPLPEGFLRKNTRIQEVHTPELREDQDYVPWGSPPRPIPALHGPLSLPYARCPSGAEGTIIEEQENLPGMIWGLEGENTGHRRRAKNDSVEKQRAAQASNKRTDLPAAVHSVSSRFNSQSSFRKDDSVTPVPPKPSLRNQLLTPEIDPQMIPSQPQIKTDSPEFYYGLPSRGPIDLGDFMRPRTDLLLDLYTKDLGLANKNAWGSTGDSLYNYGSSGDSSWQSILLAQERLRNALPTFPGNISRDHPRTSASVGSLASLSSRSPIVLDTQVPASRSVTSLRSPFVSQYTTPILHPPSTSHGAPRRLSALEIAQNFRQQQQQPQKQQQAMLPTPPSSSSPLWSPQFSPYQEALLSPEFLTAARMPGGVSLRDVEAQRLALLQQAEALRKLHSRLGVSSRHPQGSMFHQTSAPRLQDHLGDALDSPLAGNAAYPTSLGGLYLHPQQAPALAVSNPLPVTNPDRSSIGPPLPSSTRFGPVGSRVPPRTPALGSNISASPASSPDVPQQRTRNISQQGPRSIPLARLVQRLSSVPEEDSAALPDKGRASSGVADLASGGPTLRASMDKTVPPTARAFNSLNENGKTRKKTEGGTSAPSARPGSRGRTGGDSSRHAAEGKAAHVPLETAAEFARSASAGGREESSAPREPSPGRGRRTNNRGRGGGRGTWRARRSNTVNGPERFEGGLIVRS</sequence>
<keyword evidence="3" id="KW-1185">Reference proteome</keyword>
<evidence type="ECO:0000313" key="3">
    <source>
        <dbReference type="Proteomes" id="UP000053257"/>
    </source>
</evidence>
<dbReference type="OrthoDB" id="2573559at2759"/>
<feature type="compositionally biased region" description="Low complexity" evidence="1">
    <location>
        <begin position="299"/>
        <end position="309"/>
    </location>
</feature>
<protein>
    <submittedName>
        <fullName evidence="2">Uncharacterized protein</fullName>
    </submittedName>
</protein>